<evidence type="ECO:0000313" key="1">
    <source>
        <dbReference type="EMBL" id="MBB2147389.1"/>
    </source>
</evidence>
<name>A0ABR6ERA5_9SPHI</name>
<evidence type="ECO:0008006" key="3">
    <source>
        <dbReference type="Google" id="ProtNLM"/>
    </source>
</evidence>
<evidence type="ECO:0000313" key="2">
    <source>
        <dbReference type="Proteomes" id="UP000636110"/>
    </source>
</evidence>
<keyword evidence="2" id="KW-1185">Reference proteome</keyword>
<comment type="caution">
    <text evidence="1">The sequence shown here is derived from an EMBL/GenBank/DDBJ whole genome shotgun (WGS) entry which is preliminary data.</text>
</comment>
<protein>
    <recommendedName>
        <fullName evidence="3">PKD-like family protein</fullName>
    </recommendedName>
</protein>
<dbReference type="EMBL" id="WNXC01000001">
    <property type="protein sequence ID" value="MBB2147389.1"/>
    <property type="molecule type" value="Genomic_DNA"/>
</dbReference>
<accession>A0ABR6ERA5</accession>
<organism evidence="1 2">
    <name type="scientific">Pedobacter gandavensis</name>
    <dbReference type="NCBI Taxonomy" id="2679963"/>
    <lineage>
        <taxon>Bacteria</taxon>
        <taxon>Pseudomonadati</taxon>
        <taxon>Bacteroidota</taxon>
        <taxon>Sphingobacteriia</taxon>
        <taxon>Sphingobacteriales</taxon>
        <taxon>Sphingobacteriaceae</taxon>
        <taxon>Pedobacter</taxon>
    </lineage>
</organism>
<gene>
    <name evidence="1" type="ORF">GM920_00560</name>
</gene>
<reference evidence="1 2" key="1">
    <citation type="submission" date="2019-11" db="EMBL/GenBank/DDBJ databases">
        <title>Description of Pedobacter sp. LMG 31462T.</title>
        <authorList>
            <person name="Carlier A."/>
            <person name="Qi S."/>
            <person name="Vandamme P."/>
        </authorList>
    </citation>
    <scope>NUCLEOTIDE SEQUENCE [LARGE SCALE GENOMIC DNA]</scope>
    <source>
        <strain evidence="1 2">LMG 31462</strain>
    </source>
</reference>
<dbReference type="Pfam" id="PF16407">
    <property type="entry name" value="PKD_2"/>
    <property type="match status" value="1"/>
</dbReference>
<proteinExistence type="predicted"/>
<dbReference type="Proteomes" id="UP000636110">
    <property type="component" value="Unassembled WGS sequence"/>
</dbReference>
<sequence>MPITSLYKLDHQIISDHMKHMKKNIKLFLTSILITLLMMGCYKDKGNYEYQDPNVVNIAVDLDQVDRNVFITADSIDLNQNDSLKVKLKLSQTIGTASGFDYQWMVTQAEASIGNPGQFVIGNTEELKTKITLGPNLYRLVVQLKDKKTGVSLYKHFAMNVSAAPWGNEGWLVLQEEAASDASDLSVITTRDGAQKGKVYHNVYSAFNQHKLPKGTYKVNVVNYATPMRIQKVSFFYPNGGLEVRSTDFADSAKAENWYVAKPGIINFQLNSAAGVAAGGWEYLINNHQISYRQVSAVSIKLPPLYFNPPFFGSFSLSPFVINSSNSDGYFTLYDQANHCFLMLRADNGTFVPSLPDVPNKHFANYTGTAANLHPTTGSGFDLNNMKHNLIYAENVEPLSTSNGYWNTFFRNNNSDSTYLVQFPRGIAYLNNFKTGRYFLKESSCPGINTASLFACPTYLPLPGGAFYYVNKNSVYTCKVNTLSGSSAAPGLTFPSGTLIKVMKIFKSGYVPASFPSTEGKVLVIATDESASGGGHKVYFFNLNSTGDIIGSAANPADLYTGFEKITDVAFKKALGR</sequence>
<dbReference type="InterPro" id="IPR032183">
    <property type="entry name" value="PKD-like"/>
</dbReference>